<dbReference type="InterPro" id="IPR036388">
    <property type="entry name" value="WH-like_DNA-bd_sf"/>
</dbReference>
<evidence type="ECO:0000259" key="7">
    <source>
        <dbReference type="PROSITE" id="PS51755"/>
    </source>
</evidence>
<evidence type="ECO:0000256" key="4">
    <source>
        <dbReference type="ARBA" id="ARBA00023125"/>
    </source>
</evidence>
<dbReference type="Pfam" id="PF03704">
    <property type="entry name" value="BTAD"/>
    <property type="match status" value="1"/>
</dbReference>
<dbReference type="Proteomes" id="UP001622594">
    <property type="component" value="Chromosome"/>
</dbReference>
<keyword evidence="5" id="KW-0804">Transcription</keyword>
<keyword evidence="9" id="KW-1185">Reference proteome</keyword>
<evidence type="ECO:0000256" key="5">
    <source>
        <dbReference type="ARBA" id="ARBA00023163"/>
    </source>
</evidence>
<reference evidence="8 9" key="1">
    <citation type="submission" date="2022-10" db="EMBL/GenBank/DDBJ databases">
        <title>The complete genomes of actinobacterial strains from the NBC collection.</title>
        <authorList>
            <person name="Joergensen T.S."/>
            <person name="Alvarez Arevalo M."/>
            <person name="Sterndorff E.B."/>
            <person name="Faurdal D."/>
            <person name="Vuksanovic O."/>
            <person name="Mourched A.-S."/>
            <person name="Charusanti P."/>
            <person name="Shaw S."/>
            <person name="Blin K."/>
            <person name="Weber T."/>
        </authorList>
    </citation>
    <scope>NUCLEOTIDE SEQUENCE [LARGE SCALE GENOMIC DNA]</scope>
    <source>
        <strain evidence="8 9">NBC_00123</strain>
    </source>
</reference>
<gene>
    <name evidence="8" type="ORF">OG814_38835</name>
</gene>
<accession>A0ABZ1LPU3</accession>
<dbReference type="Pfam" id="PF00486">
    <property type="entry name" value="Trans_reg_C"/>
    <property type="match status" value="1"/>
</dbReference>
<name>A0ABZ1LPU3_9ACTN</name>
<dbReference type="InterPro" id="IPR005158">
    <property type="entry name" value="BTAD"/>
</dbReference>
<evidence type="ECO:0000313" key="9">
    <source>
        <dbReference type="Proteomes" id="UP001622594"/>
    </source>
</evidence>
<organism evidence="8 9">
    <name type="scientific">Streptomyces zaomyceticus</name>
    <dbReference type="NCBI Taxonomy" id="68286"/>
    <lineage>
        <taxon>Bacteria</taxon>
        <taxon>Bacillati</taxon>
        <taxon>Actinomycetota</taxon>
        <taxon>Actinomycetes</taxon>
        <taxon>Kitasatosporales</taxon>
        <taxon>Streptomycetaceae</taxon>
        <taxon>Streptomyces</taxon>
    </lineage>
</organism>
<dbReference type="SUPFAM" id="SSF48452">
    <property type="entry name" value="TPR-like"/>
    <property type="match status" value="1"/>
</dbReference>
<dbReference type="EMBL" id="CP108188">
    <property type="protein sequence ID" value="WTR74815.1"/>
    <property type="molecule type" value="Genomic_DNA"/>
</dbReference>
<dbReference type="SUPFAM" id="SSF46894">
    <property type="entry name" value="C-terminal effector domain of the bipartite response regulators"/>
    <property type="match status" value="1"/>
</dbReference>
<protein>
    <submittedName>
        <fullName evidence="8">Winged helix-turn-helix domain-containing protein</fullName>
    </submittedName>
</protein>
<proteinExistence type="inferred from homology"/>
<keyword evidence="3" id="KW-0805">Transcription regulation</keyword>
<dbReference type="PROSITE" id="PS51755">
    <property type="entry name" value="OMPR_PHOB"/>
    <property type="match status" value="1"/>
</dbReference>
<dbReference type="SMART" id="SM01043">
    <property type="entry name" value="BTAD"/>
    <property type="match status" value="1"/>
</dbReference>
<dbReference type="InterPro" id="IPR016032">
    <property type="entry name" value="Sig_transdc_resp-reg_C-effctor"/>
</dbReference>
<evidence type="ECO:0000256" key="2">
    <source>
        <dbReference type="ARBA" id="ARBA00023012"/>
    </source>
</evidence>
<evidence type="ECO:0000256" key="1">
    <source>
        <dbReference type="ARBA" id="ARBA00005820"/>
    </source>
</evidence>
<sequence length="677" mass="71386">MEFGVLGPVAAWDGSGGELRLGGPRHREVLARLLAARRRTVPVSQLVADLWDEPPANAVGAVRTFVAALRKALEPDRTARTPSRLLVTDGPGYVLRPAPHAVDAWRFEEETTRASDLPPAEAAPVLATALGLWRGPAYADFPDAVWARGERARLSQLRLHAVERRADSLIRSGAAREAVPDLDAHVTDHPWREDGWQLLATALYRAGRQGDALAVLRRARQVLAGQLGIDPGPGLVRLEQDMLRQERRLDDAPGNAVGDVAAGVWSRAAAAYDSAVPAGSRARLEATAGLLRELAVTGASGLGAARQHRAAAVEAAERTGDAELTARVIGAYDVPAVWTRVDDVDAARAVVLAARRAMARLPGDAPAGVRARLLAGIAVESRGDALAEGPLPLASAEPVAEPWRVAAERAATEAQEIVRKLSDARLRAFTLNGLFMQTFARCGNAAARDAIGAELADVSREYGLEGTEILGRLVRMQALSALGDLAGADAQADAADELAERHERPLAQVFTTWYRALGAALSQDAGAERAAYEEAVRRLDGCGMPGFAEGLPALARLAPVVRAGALPEPGEFAGADWGPYAPWVRPLLLLGEERVEEAVAALLSVPRPPHDLMQEALWCLLARAASLAGERRVASRAASELASAAAEMAGASSGLLTFGPVAVFVAEAEAVAANPVE</sequence>
<evidence type="ECO:0000313" key="8">
    <source>
        <dbReference type="EMBL" id="WTR74815.1"/>
    </source>
</evidence>
<feature type="domain" description="OmpR/PhoB-type" evidence="7">
    <location>
        <begin position="1"/>
        <end position="97"/>
    </location>
</feature>
<dbReference type="CDD" id="cd15831">
    <property type="entry name" value="BTAD"/>
    <property type="match status" value="1"/>
</dbReference>
<dbReference type="Gene3D" id="1.25.40.10">
    <property type="entry name" value="Tetratricopeptide repeat domain"/>
    <property type="match status" value="1"/>
</dbReference>
<evidence type="ECO:0000256" key="6">
    <source>
        <dbReference type="PROSITE-ProRule" id="PRU01091"/>
    </source>
</evidence>
<dbReference type="PANTHER" id="PTHR35807">
    <property type="entry name" value="TRANSCRIPTIONAL REGULATOR REDD-RELATED"/>
    <property type="match status" value="1"/>
</dbReference>
<keyword evidence="2" id="KW-0902">Two-component regulatory system</keyword>
<keyword evidence="4 6" id="KW-0238">DNA-binding</keyword>
<dbReference type="SMART" id="SM00862">
    <property type="entry name" value="Trans_reg_C"/>
    <property type="match status" value="1"/>
</dbReference>
<dbReference type="RefSeq" id="WP_327159787.1">
    <property type="nucleotide sequence ID" value="NZ_CP108062.1"/>
</dbReference>
<dbReference type="InterPro" id="IPR001867">
    <property type="entry name" value="OmpR/PhoB-type_DNA-bd"/>
</dbReference>
<evidence type="ECO:0000256" key="3">
    <source>
        <dbReference type="ARBA" id="ARBA00023015"/>
    </source>
</evidence>
<dbReference type="InterPro" id="IPR051677">
    <property type="entry name" value="AfsR-DnrI-RedD_regulator"/>
</dbReference>
<feature type="DNA-binding region" description="OmpR/PhoB-type" evidence="6">
    <location>
        <begin position="1"/>
        <end position="97"/>
    </location>
</feature>
<comment type="similarity">
    <text evidence="1">Belongs to the AfsR/DnrI/RedD regulatory family.</text>
</comment>
<dbReference type="Gene3D" id="1.10.10.10">
    <property type="entry name" value="Winged helix-like DNA-binding domain superfamily/Winged helix DNA-binding domain"/>
    <property type="match status" value="1"/>
</dbReference>
<dbReference type="InterPro" id="IPR011990">
    <property type="entry name" value="TPR-like_helical_dom_sf"/>
</dbReference>
<dbReference type="PANTHER" id="PTHR35807:SF1">
    <property type="entry name" value="TRANSCRIPTIONAL REGULATOR REDD"/>
    <property type="match status" value="1"/>
</dbReference>